<feature type="compositionally biased region" description="Polar residues" evidence="1">
    <location>
        <begin position="454"/>
        <end position="463"/>
    </location>
</feature>
<evidence type="ECO:0000256" key="1">
    <source>
        <dbReference type="SAM" id="MobiDB-lite"/>
    </source>
</evidence>
<evidence type="ECO:0000313" key="3">
    <source>
        <dbReference type="EMBL" id="CAD8506350.1"/>
    </source>
</evidence>
<gene>
    <name evidence="3" type="ORF">HPHI1048_LOCUS22554</name>
</gene>
<sequence>MFSGFFSRLEVTLFLWDLIFIFGKNTLPKVCAAIFLSIKNPLEGRISEASTVDQLEVALNTVVPSIEISQIQFSIDKIVRPNVKLGKDSQGNGAEKLDLLFLAGHSASAATSQSPHVPEEPEVPLIRVRRGVVTRRNQEVQTGPDVTTFNTRTEILSPSHGCEWNEKEALQDGLAERLPSSQIQVDMLGEEFPISYGGSEYYLKEPKINRHVDRISSVIDKILNDPANENLFHVIIRLQQQVPSPVAKVHGQIISTAKTTRADEVIWPAVSNRYPFLRDDYALPMLRCDLKDESNISLESFYFPPLSAESEQSAVEVVEEALRQQRRENLDEATVKWIAEKLSEYSSTASRRFLNRNLSFEPVGVSLTLDLEFDKWIPDPEDKAKKEEFLNKIQESLAAVLRIPPECLQMAGLQPGSIIVDFNIHPVPNDQRTPMQLYEELAFLISHQPSGVRQWSPPLSSSIRAHLRSGPHKLSRDREQQDLPPAPAPAPAQPSSAQPSSVEVHQDEDLAPPSIELSPERRPQTGASSSSSVRRKPGGHMSLERAAALAVAASQLQVGWTNKSYFFVDGKERKGPVDFQQLCSLYQDRRILPETSVWYKSLGPKWMKLVENSPLHDAIKSAKFSSTGNLLEPLNLSIADEIAATRIQLWWRRILRYRSSLVDRGSSLPSPPSALGPSPLPAPAAAGQESMIRPAPQGEEEISRISPDASSPPGGKEDEEARKRPSRDERVAMTTAAIISTLSSAAESLYVGTVEEREALLPRGSEEAMAAVKASMAVWARALQDLFGGPTS</sequence>
<feature type="compositionally biased region" description="Basic and acidic residues" evidence="1">
    <location>
        <begin position="715"/>
        <end position="730"/>
    </location>
</feature>
<feature type="region of interest" description="Disordered" evidence="1">
    <location>
        <begin position="666"/>
        <end position="730"/>
    </location>
</feature>
<dbReference type="AlphaFoldDB" id="A0A7S0NDF6"/>
<dbReference type="EMBL" id="HBEO01033315">
    <property type="protein sequence ID" value="CAD8506350.1"/>
    <property type="molecule type" value="Transcribed_RNA"/>
</dbReference>
<feature type="region of interest" description="Disordered" evidence="1">
    <location>
        <begin position="454"/>
        <end position="540"/>
    </location>
</feature>
<proteinExistence type="predicted"/>
<evidence type="ECO:0000259" key="2">
    <source>
        <dbReference type="Pfam" id="PF14237"/>
    </source>
</evidence>
<feature type="domain" description="GYF" evidence="2">
    <location>
        <begin position="565"/>
        <end position="602"/>
    </location>
</feature>
<organism evidence="3">
    <name type="scientific">Hanusia phi</name>
    <dbReference type="NCBI Taxonomy" id="3032"/>
    <lineage>
        <taxon>Eukaryota</taxon>
        <taxon>Cryptophyceae</taxon>
        <taxon>Pyrenomonadales</taxon>
        <taxon>Geminigeraceae</taxon>
        <taxon>Hanusia</taxon>
    </lineage>
</organism>
<feature type="compositionally biased region" description="Pro residues" evidence="1">
    <location>
        <begin position="669"/>
        <end position="682"/>
    </location>
</feature>
<accession>A0A7S0NDF6</accession>
<protein>
    <recommendedName>
        <fullName evidence="2">GYF domain-containing protein</fullName>
    </recommendedName>
</protein>
<reference evidence="3" key="1">
    <citation type="submission" date="2021-01" db="EMBL/GenBank/DDBJ databases">
        <authorList>
            <person name="Corre E."/>
            <person name="Pelletier E."/>
            <person name="Niang G."/>
            <person name="Scheremetjew M."/>
            <person name="Finn R."/>
            <person name="Kale V."/>
            <person name="Holt S."/>
            <person name="Cochrane G."/>
            <person name="Meng A."/>
            <person name="Brown T."/>
            <person name="Cohen L."/>
        </authorList>
    </citation>
    <scope>NUCLEOTIDE SEQUENCE</scope>
    <source>
        <strain evidence="3">CCMP325</strain>
    </source>
</reference>
<dbReference type="InterPro" id="IPR025640">
    <property type="entry name" value="GYF_2"/>
</dbReference>
<dbReference type="Pfam" id="PF14237">
    <property type="entry name" value="GYF_2"/>
    <property type="match status" value="1"/>
</dbReference>
<name>A0A7S0NDF6_9CRYP</name>